<dbReference type="GO" id="GO:0016791">
    <property type="term" value="F:phosphatase activity"/>
    <property type="evidence" value="ECO:0007669"/>
    <property type="project" value="TreeGrafter"/>
</dbReference>
<protein>
    <submittedName>
        <fullName evidence="1">HAD family phosphatase</fullName>
    </submittedName>
</protein>
<keyword evidence="2" id="KW-1185">Reference proteome</keyword>
<dbReference type="Gene3D" id="3.30.1240.10">
    <property type="match status" value="1"/>
</dbReference>
<evidence type="ECO:0000313" key="1">
    <source>
        <dbReference type="EMBL" id="MBR0597880.1"/>
    </source>
</evidence>
<dbReference type="SFLD" id="SFLDG01144">
    <property type="entry name" value="C2.B.4:_PGP_Like"/>
    <property type="match status" value="1"/>
</dbReference>
<proteinExistence type="predicted"/>
<accession>A0A8J8B327</accession>
<dbReference type="SFLD" id="SFLDG01140">
    <property type="entry name" value="C2.B:_Phosphomannomutase_and_P"/>
    <property type="match status" value="1"/>
</dbReference>
<sequence>MYKLIVSDMDGTLLRDDHSVSEYTKSIIQRAAKNGTEFMLATGRIYGGARRYSAELGLNTPILACNGALIKEAGGRKVYGKPIASEALSEVFQFLTDKGLYFHFYGEECFYTEKFSPQWSGFYQFNNELPEDERFPMMEVNPFQILDKDEIYKVLVHCEEEERGVLYSELTELPGISVTSSWYNSFDICAEQVSKANAIEKYAKGKNILPSEIMCFGDNFNDIDMIQFAGLGVAVENAVPKLKELADYVTGTNNQDGVARAIEKFLFE</sequence>
<name>A0A8J8B327_9FIRM</name>
<dbReference type="Gene3D" id="3.40.50.1000">
    <property type="entry name" value="HAD superfamily/HAD-like"/>
    <property type="match status" value="1"/>
</dbReference>
<dbReference type="AlphaFoldDB" id="A0A8J8B327"/>
<reference evidence="1" key="1">
    <citation type="submission" date="2021-04" db="EMBL/GenBank/DDBJ databases">
        <title>Sinoanaerobacter chloroacetimidivorans sp. nov., an obligate anaerobic bacterium isolated from anaerobic sludge.</title>
        <authorList>
            <person name="Bao Y."/>
        </authorList>
    </citation>
    <scope>NUCLEOTIDE SEQUENCE</scope>
    <source>
        <strain evidence="1">BAD-6</strain>
    </source>
</reference>
<dbReference type="PANTHER" id="PTHR10000">
    <property type="entry name" value="PHOSPHOSERINE PHOSPHATASE"/>
    <property type="match status" value="1"/>
</dbReference>
<comment type="caution">
    <text evidence="1">The sequence shown here is derived from an EMBL/GenBank/DDBJ whole genome shotgun (WGS) entry which is preliminary data.</text>
</comment>
<organism evidence="1 2">
    <name type="scientific">Sinanaerobacter chloroacetimidivorans</name>
    <dbReference type="NCBI Taxonomy" id="2818044"/>
    <lineage>
        <taxon>Bacteria</taxon>
        <taxon>Bacillati</taxon>
        <taxon>Bacillota</taxon>
        <taxon>Clostridia</taxon>
        <taxon>Peptostreptococcales</taxon>
        <taxon>Anaerovoracaceae</taxon>
        <taxon>Sinanaerobacter</taxon>
    </lineage>
</organism>
<dbReference type="EMBL" id="JAGSND010000004">
    <property type="protein sequence ID" value="MBR0597880.1"/>
    <property type="molecule type" value="Genomic_DNA"/>
</dbReference>
<dbReference type="Proteomes" id="UP000675664">
    <property type="component" value="Unassembled WGS sequence"/>
</dbReference>
<dbReference type="GO" id="GO:0005829">
    <property type="term" value="C:cytosol"/>
    <property type="evidence" value="ECO:0007669"/>
    <property type="project" value="TreeGrafter"/>
</dbReference>
<dbReference type="SFLD" id="SFLDS00003">
    <property type="entry name" value="Haloacid_Dehalogenase"/>
    <property type="match status" value="1"/>
</dbReference>
<dbReference type="InterPro" id="IPR036412">
    <property type="entry name" value="HAD-like_sf"/>
</dbReference>
<dbReference type="SUPFAM" id="SSF56784">
    <property type="entry name" value="HAD-like"/>
    <property type="match status" value="1"/>
</dbReference>
<dbReference type="InterPro" id="IPR000150">
    <property type="entry name" value="Cof"/>
</dbReference>
<reference evidence="1" key="2">
    <citation type="submission" date="2021-04" db="EMBL/GenBank/DDBJ databases">
        <authorList>
            <person name="Liu J."/>
        </authorList>
    </citation>
    <scope>NUCLEOTIDE SEQUENCE</scope>
    <source>
        <strain evidence="1">BAD-6</strain>
    </source>
</reference>
<dbReference type="RefSeq" id="WP_227018006.1">
    <property type="nucleotide sequence ID" value="NZ_JAGSND010000004.1"/>
</dbReference>
<dbReference type="GO" id="GO:0000287">
    <property type="term" value="F:magnesium ion binding"/>
    <property type="evidence" value="ECO:0007669"/>
    <property type="project" value="TreeGrafter"/>
</dbReference>
<evidence type="ECO:0000313" key="2">
    <source>
        <dbReference type="Proteomes" id="UP000675664"/>
    </source>
</evidence>
<dbReference type="NCBIfam" id="TIGR00099">
    <property type="entry name" value="Cof-subfamily"/>
    <property type="match status" value="1"/>
</dbReference>
<dbReference type="InterPro" id="IPR023214">
    <property type="entry name" value="HAD_sf"/>
</dbReference>
<dbReference type="CDD" id="cd07516">
    <property type="entry name" value="HAD_Pase"/>
    <property type="match status" value="1"/>
</dbReference>
<gene>
    <name evidence="1" type="ORF">KCX82_08350</name>
</gene>
<dbReference type="PANTHER" id="PTHR10000:SF8">
    <property type="entry name" value="HAD SUPERFAMILY HYDROLASE-LIKE, TYPE 3"/>
    <property type="match status" value="1"/>
</dbReference>
<dbReference type="Pfam" id="PF08282">
    <property type="entry name" value="Hydrolase_3"/>
    <property type="match status" value="1"/>
</dbReference>